<dbReference type="EMBL" id="JAWDGP010005389">
    <property type="protein sequence ID" value="KAK3757317.1"/>
    <property type="molecule type" value="Genomic_DNA"/>
</dbReference>
<dbReference type="AlphaFoldDB" id="A0AAE0YW23"/>
<comment type="caution">
    <text evidence="1">The sequence shown here is derived from an EMBL/GenBank/DDBJ whole genome shotgun (WGS) entry which is preliminary data.</text>
</comment>
<evidence type="ECO:0000313" key="2">
    <source>
        <dbReference type="Proteomes" id="UP001283361"/>
    </source>
</evidence>
<evidence type="ECO:0000313" key="1">
    <source>
        <dbReference type="EMBL" id="KAK3757317.1"/>
    </source>
</evidence>
<name>A0AAE0YW23_9GAST</name>
<protein>
    <submittedName>
        <fullName evidence="1">Uncharacterized protein</fullName>
    </submittedName>
</protein>
<accession>A0AAE0YW23</accession>
<sequence length="74" mass="8055">MAGSSCSTSALARKIEVTDLNRGHASSFHGPIEHIWSAVTTRQVGVTALVAYKTTKNAIKNKRSRQRRSLALAF</sequence>
<reference evidence="1" key="1">
    <citation type="journal article" date="2023" name="G3 (Bethesda)">
        <title>A reference genome for the long-term kleptoplast-retaining sea slug Elysia crispata morphotype clarki.</title>
        <authorList>
            <person name="Eastman K.E."/>
            <person name="Pendleton A.L."/>
            <person name="Shaikh M.A."/>
            <person name="Suttiyut T."/>
            <person name="Ogas R."/>
            <person name="Tomko P."/>
            <person name="Gavelis G."/>
            <person name="Widhalm J.R."/>
            <person name="Wisecaver J.H."/>
        </authorList>
    </citation>
    <scope>NUCLEOTIDE SEQUENCE</scope>
    <source>
        <strain evidence="1">ECLA1</strain>
    </source>
</reference>
<gene>
    <name evidence="1" type="ORF">RRG08_019968</name>
</gene>
<keyword evidence="2" id="KW-1185">Reference proteome</keyword>
<proteinExistence type="predicted"/>
<organism evidence="1 2">
    <name type="scientific">Elysia crispata</name>
    <name type="common">lettuce slug</name>
    <dbReference type="NCBI Taxonomy" id="231223"/>
    <lineage>
        <taxon>Eukaryota</taxon>
        <taxon>Metazoa</taxon>
        <taxon>Spiralia</taxon>
        <taxon>Lophotrochozoa</taxon>
        <taxon>Mollusca</taxon>
        <taxon>Gastropoda</taxon>
        <taxon>Heterobranchia</taxon>
        <taxon>Euthyneura</taxon>
        <taxon>Panpulmonata</taxon>
        <taxon>Sacoglossa</taxon>
        <taxon>Placobranchoidea</taxon>
        <taxon>Plakobranchidae</taxon>
        <taxon>Elysia</taxon>
    </lineage>
</organism>
<dbReference type="Proteomes" id="UP001283361">
    <property type="component" value="Unassembled WGS sequence"/>
</dbReference>